<feature type="region of interest" description="Disordered" evidence="1">
    <location>
        <begin position="383"/>
        <end position="403"/>
    </location>
</feature>
<reference evidence="2" key="1">
    <citation type="submission" date="2022-07" db="EMBL/GenBank/DDBJ databases">
        <title>Phylogenomic reconstructions and comparative analyses of Kickxellomycotina fungi.</title>
        <authorList>
            <person name="Reynolds N.K."/>
            <person name="Stajich J.E."/>
            <person name="Barry K."/>
            <person name="Grigoriev I.V."/>
            <person name="Crous P."/>
            <person name="Smith M.E."/>
        </authorList>
    </citation>
    <scope>NUCLEOTIDE SEQUENCE</scope>
    <source>
        <strain evidence="2">NBRC 100468</strain>
    </source>
</reference>
<dbReference type="OrthoDB" id="5764351at2759"/>
<evidence type="ECO:0000313" key="2">
    <source>
        <dbReference type="EMBL" id="KAJ1920796.1"/>
    </source>
</evidence>
<accession>A0A9W8AAF6</accession>
<dbReference type="Proteomes" id="UP001150538">
    <property type="component" value="Unassembled WGS sequence"/>
</dbReference>
<sequence>MLIAKGIRYPVSIKAGKLKLRLTTPHLTSSNYHIPLIGYPDLEIGKQDWINLEKALLHHQDTIPPLILGNSDKLAAMILACMKPKVRGPNYRPLFKIWADKLTTLKSTLIPSYTERTLHLSFNPPCSNGLSLFFEDNSPTTGSKTLAFTDWPSSTSIRKFFTGIDTLPKPPTVQLLPQLSRSNPTKSVWSQCHALNVHPQARASLFRMLHGKIPPTLSLSSSCLCSDHQSADHLLNHCPLNQEFRSILLSTWSTLIRASYPICLQEVRKAIKSNDFPKAKTPQLSTISPTNSTFWRIAPLLRWSALPASDSPTASALHKLWQLSSSSLIHAIWMSRNEYAYGSGSWSLSKLITVHNNLVIKYAASIVKDPTIRQSIVPRILLPIPPDPPSTRDDNSPRSSHTP</sequence>
<keyword evidence="3" id="KW-1185">Reference proteome</keyword>
<dbReference type="EMBL" id="JANBPU010000009">
    <property type="protein sequence ID" value="KAJ1920796.1"/>
    <property type="molecule type" value="Genomic_DNA"/>
</dbReference>
<dbReference type="AlphaFoldDB" id="A0A9W8AAF6"/>
<name>A0A9W8AAF6_9FUNG</name>
<gene>
    <name evidence="2" type="ORF">H4219_001032</name>
</gene>
<evidence type="ECO:0000313" key="3">
    <source>
        <dbReference type="Proteomes" id="UP001150538"/>
    </source>
</evidence>
<organism evidence="2 3">
    <name type="scientific">Mycoemilia scoparia</name>
    <dbReference type="NCBI Taxonomy" id="417184"/>
    <lineage>
        <taxon>Eukaryota</taxon>
        <taxon>Fungi</taxon>
        <taxon>Fungi incertae sedis</taxon>
        <taxon>Zoopagomycota</taxon>
        <taxon>Kickxellomycotina</taxon>
        <taxon>Kickxellomycetes</taxon>
        <taxon>Kickxellales</taxon>
        <taxon>Kickxellaceae</taxon>
        <taxon>Mycoemilia</taxon>
    </lineage>
</organism>
<evidence type="ECO:0000256" key="1">
    <source>
        <dbReference type="SAM" id="MobiDB-lite"/>
    </source>
</evidence>
<protein>
    <submittedName>
        <fullName evidence="2">Uncharacterized protein</fullName>
    </submittedName>
</protein>
<proteinExistence type="predicted"/>
<comment type="caution">
    <text evidence="2">The sequence shown here is derived from an EMBL/GenBank/DDBJ whole genome shotgun (WGS) entry which is preliminary data.</text>
</comment>